<reference evidence="1 2" key="1">
    <citation type="submission" date="2013-08" db="EMBL/GenBank/DDBJ databases">
        <authorList>
            <person name="Weinstock G."/>
            <person name="Sodergren E."/>
            <person name="Wylie T."/>
            <person name="Fulton L."/>
            <person name="Fulton R."/>
            <person name="Fronick C."/>
            <person name="O'Laughlin M."/>
            <person name="Godfrey J."/>
            <person name="Miner T."/>
            <person name="Herter B."/>
            <person name="Appelbaum E."/>
            <person name="Cordes M."/>
            <person name="Lek S."/>
            <person name="Wollam A."/>
            <person name="Pepin K.H."/>
            <person name="Palsikar V.B."/>
            <person name="Mitreva M."/>
            <person name="Wilson R.K."/>
        </authorList>
    </citation>
    <scope>NUCLEOTIDE SEQUENCE [LARGE SCALE GENOMIC DNA]</scope>
    <source>
        <strain evidence="1 2">F0041</strain>
    </source>
</reference>
<dbReference type="Proteomes" id="UP000016496">
    <property type="component" value="Unassembled WGS sequence"/>
</dbReference>
<dbReference type="AlphaFoldDB" id="U2DNI7"/>
<gene>
    <name evidence="1" type="ORF">HMPREF1981_03272</name>
</gene>
<organism evidence="1 2">
    <name type="scientific">Bacteroides pyogenes F0041</name>
    <dbReference type="NCBI Taxonomy" id="1321819"/>
    <lineage>
        <taxon>Bacteria</taxon>
        <taxon>Pseudomonadati</taxon>
        <taxon>Bacteroidota</taxon>
        <taxon>Bacteroidia</taxon>
        <taxon>Bacteroidales</taxon>
        <taxon>Bacteroidaceae</taxon>
        <taxon>Bacteroides</taxon>
    </lineage>
</organism>
<sequence length="131" mass="15362">MNLKHEEMNKRETVQTISDSTGISTGTCIRILDSLEEVSMHEMENIGGISLFFNHIYRLKNRLERMREKQAEEDMPALARKVARLSGTRTEETQRVLKALADLLNQQLQTSRGARFQYRIFFLLIDFFRHT</sequence>
<evidence type="ECO:0000313" key="2">
    <source>
        <dbReference type="Proteomes" id="UP000016496"/>
    </source>
</evidence>
<dbReference type="EMBL" id="AWSV01000167">
    <property type="protein sequence ID" value="ERI81231.1"/>
    <property type="molecule type" value="Genomic_DNA"/>
</dbReference>
<comment type="caution">
    <text evidence="1">The sequence shown here is derived from an EMBL/GenBank/DDBJ whole genome shotgun (WGS) entry which is preliminary data.</text>
</comment>
<dbReference type="HOGENOM" id="CLU_1923385_0_0_10"/>
<evidence type="ECO:0000313" key="1">
    <source>
        <dbReference type="EMBL" id="ERI81231.1"/>
    </source>
</evidence>
<protein>
    <submittedName>
        <fullName evidence="1">Uncharacterized protein</fullName>
    </submittedName>
</protein>
<accession>U2DNI7</accession>
<proteinExistence type="predicted"/>
<name>U2DNI7_9BACE</name>
<dbReference type="PATRIC" id="fig|1321819.3.peg.3017"/>